<dbReference type="EMBL" id="CATOUU010001173">
    <property type="protein sequence ID" value="CAI9976335.1"/>
    <property type="molecule type" value="Genomic_DNA"/>
</dbReference>
<gene>
    <name evidence="3" type="ORF">HINF_LOCUS17316</name>
    <name evidence="2" type="ORF">HINF_LOCUS63980</name>
</gene>
<comment type="caution">
    <text evidence="2">The sequence shown here is derived from an EMBL/GenBank/DDBJ whole genome shotgun (WGS) entry which is preliminary data.</text>
</comment>
<dbReference type="AlphaFoldDB" id="A0AA86RES5"/>
<feature type="compositionally biased region" description="Basic and acidic residues" evidence="1">
    <location>
        <begin position="22"/>
        <end position="32"/>
    </location>
</feature>
<keyword evidence="4" id="KW-1185">Reference proteome</keyword>
<evidence type="ECO:0000313" key="4">
    <source>
        <dbReference type="Proteomes" id="UP001642409"/>
    </source>
</evidence>
<dbReference type="EMBL" id="CAXDID020000043">
    <property type="protein sequence ID" value="CAL6001198.1"/>
    <property type="molecule type" value="Genomic_DNA"/>
</dbReference>
<organism evidence="2">
    <name type="scientific">Hexamita inflata</name>
    <dbReference type="NCBI Taxonomy" id="28002"/>
    <lineage>
        <taxon>Eukaryota</taxon>
        <taxon>Metamonada</taxon>
        <taxon>Diplomonadida</taxon>
        <taxon>Hexamitidae</taxon>
        <taxon>Hexamitinae</taxon>
        <taxon>Hexamita</taxon>
    </lineage>
</organism>
<evidence type="ECO:0000313" key="3">
    <source>
        <dbReference type="EMBL" id="CAL6001198.1"/>
    </source>
</evidence>
<feature type="region of interest" description="Disordered" evidence="1">
    <location>
        <begin position="1"/>
        <end position="35"/>
    </location>
</feature>
<evidence type="ECO:0000256" key="1">
    <source>
        <dbReference type="SAM" id="MobiDB-lite"/>
    </source>
</evidence>
<protein>
    <submittedName>
        <fullName evidence="3">Hypothetical_protein</fullName>
    </submittedName>
</protein>
<evidence type="ECO:0000313" key="2">
    <source>
        <dbReference type="EMBL" id="CAI9976335.1"/>
    </source>
</evidence>
<name>A0AA86RES5_9EUKA</name>
<reference evidence="2" key="1">
    <citation type="submission" date="2023-06" db="EMBL/GenBank/DDBJ databases">
        <authorList>
            <person name="Kurt Z."/>
        </authorList>
    </citation>
    <scope>NUCLEOTIDE SEQUENCE</scope>
</reference>
<accession>A0AA86RES5</accession>
<dbReference type="Proteomes" id="UP001642409">
    <property type="component" value="Unassembled WGS sequence"/>
</dbReference>
<reference evidence="3 4" key="2">
    <citation type="submission" date="2024-07" db="EMBL/GenBank/DDBJ databases">
        <authorList>
            <person name="Akdeniz Z."/>
        </authorList>
    </citation>
    <scope>NUCLEOTIDE SEQUENCE [LARGE SCALE GENOMIC DNA]</scope>
</reference>
<proteinExistence type="predicted"/>
<sequence>MISHIQCNAAKRVQSKQVYGHSENHHQSEEKTSSSCDFVRETTNFRMSSKLLFMQITSNCYQFQYSNKSHYKHKKFFYHIQYLTTLKNNRVGTINNTTYTKCAKSITTTEKYCDVILHQSKHHIGLPIHRAKNEPMRSGILSPIQLVLSRIQIFAHATPSTNKKANAI</sequence>